<evidence type="ECO:0000313" key="3">
    <source>
        <dbReference type="Proteomes" id="UP000276417"/>
    </source>
</evidence>
<organism evidence="2 3">
    <name type="scientific">Deinococcus psychrotolerans</name>
    <dbReference type="NCBI Taxonomy" id="2489213"/>
    <lineage>
        <taxon>Bacteria</taxon>
        <taxon>Thermotogati</taxon>
        <taxon>Deinococcota</taxon>
        <taxon>Deinococci</taxon>
        <taxon>Deinococcales</taxon>
        <taxon>Deinococcaceae</taxon>
        <taxon>Deinococcus</taxon>
    </lineage>
</organism>
<accession>A0A3G8YN65</accession>
<sequence length="64" mass="7606">MTIMTRPPRTARAQCLAEAHALAQLDQGETPFEREARLEDEAEARDERLAEQEQERWYERDARY</sequence>
<name>A0A3G8YN65_9DEIO</name>
<gene>
    <name evidence="2" type="ORF">EHF33_14135</name>
</gene>
<dbReference type="RefSeq" id="WP_124873337.1">
    <property type="nucleotide sequence ID" value="NZ_CP034184.1"/>
</dbReference>
<reference evidence="2 3" key="1">
    <citation type="submission" date="2018-11" db="EMBL/GenBank/DDBJ databases">
        <title>Deinococcus shelandsis sp. nov., isolated from South Shetland Islands soil of Antarctica.</title>
        <authorList>
            <person name="Tian J."/>
        </authorList>
    </citation>
    <scope>NUCLEOTIDE SEQUENCE [LARGE SCALE GENOMIC DNA]</scope>
    <source>
        <strain evidence="2 3">S14-83T</strain>
    </source>
</reference>
<dbReference type="KEGG" id="dph:EHF33_14135"/>
<dbReference type="EMBL" id="CP034184">
    <property type="protein sequence ID" value="AZI44054.1"/>
    <property type="molecule type" value="Genomic_DNA"/>
</dbReference>
<proteinExistence type="predicted"/>
<protein>
    <submittedName>
        <fullName evidence="2">Uncharacterized protein</fullName>
    </submittedName>
</protein>
<evidence type="ECO:0000313" key="2">
    <source>
        <dbReference type="EMBL" id="AZI44054.1"/>
    </source>
</evidence>
<keyword evidence="3" id="KW-1185">Reference proteome</keyword>
<dbReference type="Proteomes" id="UP000276417">
    <property type="component" value="Chromosome 2"/>
</dbReference>
<dbReference type="AlphaFoldDB" id="A0A3G8YN65"/>
<feature type="region of interest" description="Disordered" evidence="1">
    <location>
        <begin position="37"/>
        <end position="64"/>
    </location>
</feature>
<evidence type="ECO:0000256" key="1">
    <source>
        <dbReference type="SAM" id="MobiDB-lite"/>
    </source>
</evidence>